<gene>
    <name evidence="1" type="ORF">ENS64_10165</name>
</gene>
<proteinExistence type="predicted"/>
<accession>A0A7C4LQW3</accession>
<dbReference type="Gene3D" id="2.60.200.20">
    <property type="match status" value="1"/>
</dbReference>
<organism evidence="1">
    <name type="scientific">Schlesneria paludicola</name>
    <dbReference type="NCBI Taxonomy" id="360056"/>
    <lineage>
        <taxon>Bacteria</taxon>
        <taxon>Pseudomonadati</taxon>
        <taxon>Planctomycetota</taxon>
        <taxon>Planctomycetia</taxon>
        <taxon>Planctomycetales</taxon>
        <taxon>Planctomycetaceae</taxon>
        <taxon>Schlesneria</taxon>
    </lineage>
</organism>
<sequence length="243" mass="27059">MRQADGMAALCSDPADLRVVLEIEVPGERRRSVPVEGGGCLIGSGEFCDVRLAGAGIPLAHSEIHIDGGVIWMEAVDDGQLTINGQTCRRLALRDHDQIQIADCRITVRINPPDEALMLPDFPENLSELSALELCERVEAEQARLNDDEHRRLSGWSALLRELEDVLRQEPASSWEQEARIERTLQQLHAITESLAERARLLAQREAEFMESAGALQEAHERINSRLEQLLQQFLDGSLRASA</sequence>
<comment type="caution">
    <text evidence="1">The sequence shown here is derived from an EMBL/GenBank/DDBJ whole genome shotgun (WGS) entry which is preliminary data.</text>
</comment>
<dbReference type="AlphaFoldDB" id="A0A7C4LQW3"/>
<reference evidence="1" key="1">
    <citation type="journal article" date="2020" name="mSystems">
        <title>Genome- and Community-Level Interaction Insights into Carbon Utilization and Element Cycling Functions of Hydrothermarchaeota in Hydrothermal Sediment.</title>
        <authorList>
            <person name="Zhou Z."/>
            <person name="Liu Y."/>
            <person name="Xu W."/>
            <person name="Pan J."/>
            <person name="Luo Z.H."/>
            <person name="Li M."/>
        </authorList>
    </citation>
    <scope>NUCLEOTIDE SEQUENCE [LARGE SCALE GENOMIC DNA]</scope>
    <source>
        <strain evidence="1">SpSt-508</strain>
    </source>
</reference>
<name>A0A7C4LQW3_9PLAN</name>
<evidence type="ECO:0008006" key="2">
    <source>
        <dbReference type="Google" id="ProtNLM"/>
    </source>
</evidence>
<evidence type="ECO:0000313" key="1">
    <source>
        <dbReference type="EMBL" id="HGT39611.1"/>
    </source>
</evidence>
<dbReference type="EMBL" id="DSVQ01000012">
    <property type="protein sequence ID" value="HGT39611.1"/>
    <property type="molecule type" value="Genomic_DNA"/>
</dbReference>
<dbReference type="InterPro" id="IPR008984">
    <property type="entry name" value="SMAD_FHA_dom_sf"/>
</dbReference>
<protein>
    <recommendedName>
        <fullName evidence="2">FHA domain-containing protein</fullName>
    </recommendedName>
</protein>
<dbReference type="SUPFAM" id="SSF49879">
    <property type="entry name" value="SMAD/FHA domain"/>
    <property type="match status" value="1"/>
</dbReference>
<dbReference type="CDD" id="cd00060">
    <property type="entry name" value="FHA"/>
    <property type="match status" value="1"/>
</dbReference>